<evidence type="ECO:0000259" key="3">
    <source>
        <dbReference type="Pfam" id="PF02517"/>
    </source>
</evidence>
<keyword evidence="5" id="KW-1185">Reference proteome</keyword>
<evidence type="ECO:0000256" key="2">
    <source>
        <dbReference type="SAM" id="Phobius"/>
    </source>
</evidence>
<dbReference type="Pfam" id="PF02517">
    <property type="entry name" value="Rce1-like"/>
    <property type="match status" value="1"/>
</dbReference>
<sequence length="376" mass="42704">MEENPNKDTRNSDPKPADLSPNPDEFYCPRCHSTSLLSNNPLFCHVCGYAFPVGRNKEILIDHQNYAVFTSDTPPMSSTSIAPLNNNAIGQSQSSISPTLRYPASYPQMYPQMGYSPIHKQRKWNVLAGFLVPLITYIGIIILTIIPAALTVFSGNGMNSVFVFIVGSFSLFFLIVPIWWVNRYYPGKLTLRQRLDVLGLPFDKYTKPELVREILLGIFLGLIMVFLALGFQIIGSIIVKAFYGVDVITFMEGIEFDDFDLTSPGQFWELLLFVLQMALFVGYSEEVMFRGFVQRSFESKMNKPASLLLTAVFFGLFHIYVYIVMPPIFLFFLIVYLGISIFLGLVRNWRKDLIAAGSAHIIYNCIQTIIIYFIFL</sequence>
<accession>A0ABY6HQB0</accession>
<dbReference type="EMBL" id="CP104013">
    <property type="protein sequence ID" value="UYP45698.1"/>
    <property type="molecule type" value="Genomic_DNA"/>
</dbReference>
<feature type="transmembrane region" description="Helical" evidence="2">
    <location>
        <begin position="329"/>
        <end position="346"/>
    </location>
</feature>
<feature type="transmembrane region" description="Helical" evidence="2">
    <location>
        <begin position="265"/>
        <end position="284"/>
    </location>
</feature>
<keyword evidence="2" id="KW-1133">Transmembrane helix</keyword>
<protein>
    <recommendedName>
        <fullName evidence="3">CAAX prenyl protease 2/Lysostaphin resistance protein A-like domain-containing protein</fullName>
    </recommendedName>
</protein>
<evidence type="ECO:0000313" key="5">
    <source>
        <dbReference type="Proteomes" id="UP001208689"/>
    </source>
</evidence>
<evidence type="ECO:0000313" key="4">
    <source>
        <dbReference type="EMBL" id="UYP45698.1"/>
    </source>
</evidence>
<feature type="transmembrane region" description="Helical" evidence="2">
    <location>
        <begin position="161"/>
        <end position="182"/>
    </location>
</feature>
<feature type="transmembrane region" description="Helical" evidence="2">
    <location>
        <begin position="353"/>
        <end position="375"/>
    </location>
</feature>
<dbReference type="InterPro" id="IPR003675">
    <property type="entry name" value="Rce1/LyrA-like_dom"/>
</dbReference>
<feature type="compositionally biased region" description="Basic and acidic residues" evidence="1">
    <location>
        <begin position="1"/>
        <end position="16"/>
    </location>
</feature>
<organism evidence="4 5">
    <name type="scientific">Candidatus Lokiarchaeum ossiferum</name>
    <dbReference type="NCBI Taxonomy" id="2951803"/>
    <lineage>
        <taxon>Archaea</taxon>
        <taxon>Promethearchaeati</taxon>
        <taxon>Promethearchaeota</taxon>
        <taxon>Promethearchaeia</taxon>
        <taxon>Promethearchaeales</taxon>
        <taxon>Promethearchaeaceae</taxon>
        <taxon>Candidatus Lokiarchaeum</taxon>
    </lineage>
</organism>
<keyword evidence="2" id="KW-0472">Membrane</keyword>
<reference evidence="4" key="1">
    <citation type="submission" date="2022-09" db="EMBL/GenBank/DDBJ databases">
        <title>Actin cytoskeleton and complex cell architecture in an #Asgard archaeon.</title>
        <authorList>
            <person name="Ponce Toledo R.I."/>
            <person name="Schleper C."/>
            <person name="Rodrigues Oliveira T."/>
            <person name="Wollweber F."/>
            <person name="Xu J."/>
            <person name="Rittmann S."/>
            <person name="Klingl A."/>
            <person name="Pilhofer M."/>
        </authorList>
    </citation>
    <scope>NUCLEOTIDE SEQUENCE</scope>
    <source>
        <strain evidence="4">B-35</strain>
    </source>
</reference>
<proteinExistence type="predicted"/>
<feature type="region of interest" description="Disordered" evidence="1">
    <location>
        <begin position="1"/>
        <end position="22"/>
    </location>
</feature>
<feature type="domain" description="CAAX prenyl protease 2/Lysostaphin resistance protein A-like" evidence="3">
    <location>
        <begin position="268"/>
        <end position="366"/>
    </location>
</feature>
<gene>
    <name evidence="4" type="ORF">NEF87_001983</name>
</gene>
<name>A0ABY6HQB0_9ARCH</name>
<feature type="transmembrane region" description="Helical" evidence="2">
    <location>
        <begin position="126"/>
        <end position="149"/>
    </location>
</feature>
<feature type="transmembrane region" description="Helical" evidence="2">
    <location>
        <begin position="305"/>
        <end position="323"/>
    </location>
</feature>
<keyword evidence="2" id="KW-0812">Transmembrane</keyword>
<feature type="transmembrane region" description="Helical" evidence="2">
    <location>
        <begin position="214"/>
        <end position="245"/>
    </location>
</feature>
<dbReference type="Proteomes" id="UP001208689">
    <property type="component" value="Chromosome"/>
</dbReference>
<evidence type="ECO:0000256" key="1">
    <source>
        <dbReference type="SAM" id="MobiDB-lite"/>
    </source>
</evidence>